<accession>A0A1Q9EKH0</accession>
<evidence type="ECO:0000313" key="1">
    <source>
        <dbReference type="EMBL" id="OLQ07939.1"/>
    </source>
</evidence>
<organism evidence="1 2">
    <name type="scientific">Symbiodinium microadriaticum</name>
    <name type="common">Dinoflagellate</name>
    <name type="synonym">Zooxanthella microadriatica</name>
    <dbReference type="NCBI Taxonomy" id="2951"/>
    <lineage>
        <taxon>Eukaryota</taxon>
        <taxon>Sar</taxon>
        <taxon>Alveolata</taxon>
        <taxon>Dinophyceae</taxon>
        <taxon>Suessiales</taxon>
        <taxon>Symbiodiniaceae</taxon>
        <taxon>Symbiodinium</taxon>
    </lineage>
</organism>
<sequence>MHAAGGLSPRDWGSVLHGGSVVVSSTGINSVINTRHAAGGSMVSSSSCSSYPTGALQTPELLDSTRDLIAFSDTITRHFHVVMSCLAQNDQDLRTGADMVHVLVVGLVGAAQVVASKLSTTAHSALDKLPTLLWAVRGHESADLGPCMLELHESLASLRKEAQGVRVLGALHTGYDGPCHHQLAP</sequence>
<reference evidence="1 2" key="1">
    <citation type="submission" date="2016-02" db="EMBL/GenBank/DDBJ databases">
        <title>Genome analysis of coral dinoflagellate symbionts highlights evolutionary adaptations to a symbiotic lifestyle.</title>
        <authorList>
            <person name="Aranda M."/>
            <person name="Li Y."/>
            <person name="Liew Y.J."/>
            <person name="Baumgarten S."/>
            <person name="Simakov O."/>
            <person name="Wilson M."/>
            <person name="Piel J."/>
            <person name="Ashoor H."/>
            <person name="Bougouffa S."/>
            <person name="Bajic V.B."/>
            <person name="Ryu T."/>
            <person name="Ravasi T."/>
            <person name="Bayer T."/>
            <person name="Micklem G."/>
            <person name="Kim H."/>
            <person name="Bhak J."/>
            <person name="Lajeunesse T.C."/>
            <person name="Voolstra C.R."/>
        </authorList>
    </citation>
    <scope>NUCLEOTIDE SEQUENCE [LARGE SCALE GENOMIC DNA]</scope>
    <source>
        <strain evidence="1 2">CCMP2467</strain>
    </source>
</reference>
<gene>
    <name evidence="1" type="ORF">AK812_SmicGene8598</name>
</gene>
<name>A0A1Q9EKH0_SYMMI</name>
<dbReference type="OrthoDB" id="443340at2759"/>
<dbReference type="AlphaFoldDB" id="A0A1Q9EKH0"/>
<dbReference type="EMBL" id="LSRX01000128">
    <property type="protein sequence ID" value="OLQ07939.1"/>
    <property type="molecule type" value="Genomic_DNA"/>
</dbReference>
<evidence type="ECO:0000313" key="2">
    <source>
        <dbReference type="Proteomes" id="UP000186817"/>
    </source>
</evidence>
<dbReference type="Proteomes" id="UP000186817">
    <property type="component" value="Unassembled WGS sequence"/>
</dbReference>
<proteinExistence type="predicted"/>
<comment type="caution">
    <text evidence="1">The sequence shown here is derived from an EMBL/GenBank/DDBJ whole genome shotgun (WGS) entry which is preliminary data.</text>
</comment>
<protein>
    <submittedName>
        <fullName evidence="1">Uncharacterized protein</fullName>
    </submittedName>
</protein>
<keyword evidence="2" id="KW-1185">Reference proteome</keyword>